<dbReference type="SUPFAM" id="SSF46785">
    <property type="entry name" value="Winged helix' DNA-binding domain"/>
    <property type="match status" value="1"/>
</dbReference>
<sequence length="204" mass="23003">MSNSTSSSPQGLELLANSISLTPVEVKGQKLFSSEELGKALGFQYPRQSITKIYERNRKELKHYSIEVKLTSVDGSLRNTRAFTREGALIVSMLARTNRAKAVRAWLARLGDTVIAEAERKGYLEARRENAAELLAARPLWQKIARYKGMGLYNAEIGRLTGLSKETVRKHLRRMENCGIIEPPANLHQLQQRVQRLLPGMEVE</sequence>
<evidence type="ECO:0000259" key="1">
    <source>
        <dbReference type="SMART" id="SM01040"/>
    </source>
</evidence>
<reference evidence="2 3" key="1">
    <citation type="submission" date="2017-10" db="EMBL/GenBank/DDBJ databases">
        <title>Novel microbial diversity and functional potential in the marine mammal oral microbiome.</title>
        <authorList>
            <person name="Dudek N.K."/>
            <person name="Sun C.L."/>
            <person name="Burstein D."/>
            <person name="Kantor R.S."/>
            <person name="Aliaga Goltsman D.S."/>
            <person name="Bik E.M."/>
            <person name="Thomas B.C."/>
            <person name="Banfield J.F."/>
            <person name="Relman D.A."/>
        </authorList>
    </citation>
    <scope>NUCLEOTIDE SEQUENCE [LARGE SCALE GENOMIC DNA]</scope>
    <source>
        <strain evidence="2">DOLZORAL124_49_17</strain>
    </source>
</reference>
<dbReference type="SMART" id="SM01040">
    <property type="entry name" value="Bro-N"/>
    <property type="match status" value="1"/>
</dbReference>
<protein>
    <recommendedName>
        <fullName evidence="1">Bro-N domain-containing protein</fullName>
    </recommendedName>
</protein>
<feature type="domain" description="Bro-N" evidence="1">
    <location>
        <begin position="20"/>
        <end position="113"/>
    </location>
</feature>
<accession>A0A2G6EC16</accession>
<name>A0A2G6EC16_9BACT</name>
<dbReference type="Proteomes" id="UP000229740">
    <property type="component" value="Unassembled WGS sequence"/>
</dbReference>
<dbReference type="AlphaFoldDB" id="A0A2G6EC16"/>
<dbReference type="InterPro" id="IPR003497">
    <property type="entry name" value="BRO_N_domain"/>
</dbReference>
<dbReference type="Pfam" id="PF02498">
    <property type="entry name" value="Bro-N"/>
    <property type="match status" value="1"/>
</dbReference>
<dbReference type="InterPro" id="IPR036390">
    <property type="entry name" value="WH_DNA-bd_sf"/>
</dbReference>
<organism evidence="2 3">
    <name type="scientific">candidate division KSB3 bacterium</name>
    <dbReference type="NCBI Taxonomy" id="2044937"/>
    <lineage>
        <taxon>Bacteria</taxon>
        <taxon>candidate division KSB3</taxon>
    </lineage>
</organism>
<dbReference type="EMBL" id="PDPS01000018">
    <property type="protein sequence ID" value="PID59331.1"/>
    <property type="molecule type" value="Genomic_DNA"/>
</dbReference>
<evidence type="ECO:0000313" key="3">
    <source>
        <dbReference type="Proteomes" id="UP000229740"/>
    </source>
</evidence>
<dbReference type="InterPro" id="IPR036388">
    <property type="entry name" value="WH-like_DNA-bd_sf"/>
</dbReference>
<proteinExistence type="predicted"/>
<dbReference type="Gene3D" id="1.10.10.10">
    <property type="entry name" value="Winged helix-like DNA-binding domain superfamily/Winged helix DNA-binding domain"/>
    <property type="match status" value="1"/>
</dbReference>
<comment type="caution">
    <text evidence="2">The sequence shown here is derived from an EMBL/GenBank/DDBJ whole genome shotgun (WGS) entry which is preliminary data.</text>
</comment>
<gene>
    <name evidence="2" type="ORF">CSB45_00930</name>
</gene>
<dbReference type="Pfam" id="PF13412">
    <property type="entry name" value="HTH_24"/>
    <property type="match status" value="1"/>
</dbReference>
<evidence type="ECO:0000313" key="2">
    <source>
        <dbReference type="EMBL" id="PID59331.1"/>
    </source>
</evidence>